<dbReference type="GO" id="GO:0008409">
    <property type="term" value="F:5'-3' exonuclease activity"/>
    <property type="evidence" value="ECO:0007669"/>
    <property type="project" value="InterPro"/>
</dbReference>
<feature type="domain" description="DHHA1" evidence="8">
    <location>
        <begin position="327"/>
        <end position="420"/>
    </location>
</feature>
<dbReference type="SUPFAM" id="SSF64182">
    <property type="entry name" value="DHH phosphoesterases"/>
    <property type="match status" value="1"/>
</dbReference>
<feature type="domain" description="RecJ OB" evidence="9">
    <location>
        <begin position="437"/>
        <end position="537"/>
    </location>
</feature>
<proteinExistence type="inferred from homology"/>
<dbReference type="GO" id="GO:0003676">
    <property type="term" value="F:nucleic acid binding"/>
    <property type="evidence" value="ECO:0007669"/>
    <property type="project" value="InterPro"/>
</dbReference>
<dbReference type="Pfam" id="PF17768">
    <property type="entry name" value="RecJ_OB"/>
    <property type="match status" value="1"/>
</dbReference>
<dbReference type="PANTHER" id="PTHR30255:SF2">
    <property type="entry name" value="SINGLE-STRANDED-DNA-SPECIFIC EXONUCLEASE RECJ"/>
    <property type="match status" value="1"/>
</dbReference>
<evidence type="ECO:0000256" key="2">
    <source>
        <dbReference type="ARBA" id="ARBA00019841"/>
    </source>
</evidence>
<feature type="domain" description="DDH" evidence="7">
    <location>
        <begin position="67"/>
        <end position="216"/>
    </location>
</feature>
<dbReference type="KEGG" id="cinf:CINF_1612"/>
<evidence type="ECO:0000256" key="5">
    <source>
        <dbReference type="ARBA" id="ARBA00022839"/>
    </source>
</evidence>
<dbReference type="InterPro" id="IPR051673">
    <property type="entry name" value="SSDNA_exonuclease_RecJ"/>
</dbReference>
<gene>
    <name evidence="10" type="primary">recJ</name>
    <name evidence="10" type="ORF">CINF_1612</name>
</gene>
<reference evidence="10 11" key="1">
    <citation type="submission" date="2020-02" db="EMBL/GenBank/DDBJ databases">
        <title>Complete genome sequence of the novel Campylobacter species Candidatus Campylobacter infans.</title>
        <authorList>
            <person name="Duim B."/>
            <person name="Zomer A."/>
            <person name="van der Graaf L."/>
            <person name="Wagenaar J."/>
        </authorList>
    </citation>
    <scope>NUCLEOTIDE SEQUENCE [LARGE SCALE GENOMIC DNA]</scope>
    <source>
        <strain evidence="10 11">19S00001</strain>
    </source>
</reference>
<dbReference type="InterPro" id="IPR038763">
    <property type="entry name" value="DHH_sf"/>
</dbReference>
<keyword evidence="6" id="KW-0175">Coiled coil</keyword>
<dbReference type="NCBIfam" id="TIGR00644">
    <property type="entry name" value="recJ"/>
    <property type="match status" value="1"/>
</dbReference>
<sequence length="541" mass="61348">MINANTQRVYSSQMPNLLNKTKILEILNKRFSKDKHTKLSTLPLPKELKDIYKAAGRIKQAIIKGQKIAVVGDYDCDGVCSSAVLAEFFDDVGVKDLIVRIPNRFKDGYGLNEAIIDELRDRDLIITVDNGITAFEAGQKCEQVGIDLIITDHHMLGDGLPKAYAIINPQQLDDNFPFKEICGAEVAWYLVASIKELLGLKNYNMGKFTDLLAIAIMADMMELRDMNRVLVREGLKYINKRTRACFDVIARHYDKENFNFDDISFSIAPLINSAGRMDDATLSYEFLRAKSTQEAQELFKTIQDLNKARKDEERILFEDSIKNVNENDNIIVSYGHAWHEGVLGIVASRLAKMYKRPAIVFSCEKGRAKGSARSVGRFNILELIAAQEKMLISYGGHRGAAGVVLEESRLEEFRYVINNTCVLHNFQTTALSDEVLGEIDVNSIDMELMDIISSYEPYGQKNPRPTFWLYGVKVVLVRTIGANESHLRLRLFKAGRNLDAVFFNYDYVPKEGDFIDVLFILSKNNFRGTQSIQLLIQEIIY</sequence>
<evidence type="ECO:0000256" key="1">
    <source>
        <dbReference type="ARBA" id="ARBA00005915"/>
    </source>
</evidence>
<dbReference type="PANTHER" id="PTHR30255">
    <property type="entry name" value="SINGLE-STRANDED-DNA-SPECIFIC EXONUCLEASE RECJ"/>
    <property type="match status" value="1"/>
</dbReference>
<dbReference type="InterPro" id="IPR004610">
    <property type="entry name" value="RecJ"/>
</dbReference>
<dbReference type="Gene3D" id="3.10.310.30">
    <property type="match status" value="1"/>
</dbReference>
<dbReference type="AlphaFoldDB" id="A0A7H9CIY3"/>
<evidence type="ECO:0000313" key="11">
    <source>
        <dbReference type="Proteomes" id="UP000509414"/>
    </source>
</evidence>
<keyword evidence="5 10" id="KW-0269">Exonuclease</keyword>
<dbReference type="Gene3D" id="3.90.1640.30">
    <property type="match status" value="1"/>
</dbReference>
<evidence type="ECO:0000259" key="8">
    <source>
        <dbReference type="Pfam" id="PF02272"/>
    </source>
</evidence>
<dbReference type="EMBL" id="CP049075">
    <property type="protein sequence ID" value="QLI06086.1"/>
    <property type="molecule type" value="Genomic_DNA"/>
</dbReference>
<dbReference type="Pfam" id="PF02272">
    <property type="entry name" value="DHHA1"/>
    <property type="match status" value="1"/>
</dbReference>
<evidence type="ECO:0000256" key="4">
    <source>
        <dbReference type="ARBA" id="ARBA00022801"/>
    </source>
</evidence>
<keyword evidence="11" id="KW-1185">Reference proteome</keyword>
<keyword evidence="4" id="KW-0378">Hydrolase</keyword>
<protein>
    <recommendedName>
        <fullName evidence="2">Single-stranded-DNA-specific exonuclease RecJ</fullName>
    </recommendedName>
</protein>
<dbReference type="GO" id="GO:0006281">
    <property type="term" value="P:DNA repair"/>
    <property type="evidence" value="ECO:0007669"/>
    <property type="project" value="InterPro"/>
</dbReference>
<name>A0A7H9CIY3_9BACT</name>
<evidence type="ECO:0000256" key="3">
    <source>
        <dbReference type="ARBA" id="ARBA00022722"/>
    </source>
</evidence>
<dbReference type="InterPro" id="IPR041122">
    <property type="entry name" value="RecJ_OB"/>
</dbReference>
<dbReference type="InterPro" id="IPR001667">
    <property type="entry name" value="DDH_dom"/>
</dbReference>
<keyword evidence="3" id="KW-0540">Nuclease</keyword>
<evidence type="ECO:0000313" key="10">
    <source>
        <dbReference type="EMBL" id="QLI06086.1"/>
    </source>
</evidence>
<evidence type="ECO:0000256" key="6">
    <source>
        <dbReference type="SAM" id="Coils"/>
    </source>
</evidence>
<evidence type="ECO:0000259" key="7">
    <source>
        <dbReference type="Pfam" id="PF01368"/>
    </source>
</evidence>
<dbReference type="Pfam" id="PF01368">
    <property type="entry name" value="DHH"/>
    <property type="match status" value="1"/>
</dbReference>
<organism evidence="10 11">
    <name type="scientific">Candidatus Campylobacter infans</name>
    <dbReference type="NCBI Taxonomy" id="2561898"/>
    <lineage>
        <taxon>Bacteria</taxon>
        <taxon>Pseudomonadati</taxon>
        <taxon>Campylobacterota</taxon>
        <taxon>Epsilonproteobacteria</taxon>
        <taxon>Campylobacterales</taxon>
        <taxon>Campylobacteraceae</taxon>
        <taxon>Campylobacter</taxon>
    </lineage>
</organism>
<feature type="coiled-coil region" evidence="6">
    <location>
        <begin position="288"/>
        <end position="315"/>
    </location>
</feature>
<evidence type="ECO:0000259" key="9">
    <source>
        <dbReference type="Pfam" id="PF17768"/>
    </source>
</evidence>
<dbReference type="InterPro" id="IPR003156">
    <property type="entry name" value="DHHA1_dom"/>
</dbReference>
<comment type="similarity">
    <text evidence="1">Belongs to the RecJ family.</text>
</comment>
<dbReference type="Proteomes" id="UP000509414">
    <property type="component" value="Chromosome"/>
</dbReference>
<dbReference type="GO" id="GO:0006310">
    <property type="term" value="P:DNA recombination"/>
    <property type="evidence" value="ECO:0007669"/>
    <property type="project" value="InterPro"/>
</dbReference>
<accession>A0A7H9CIY3</accession>